<evidence type="ECO:0000256" key="4">
    <source>
        <dbReference type="HAMAP-Rule" id="MF_00149"/>
    </source>
</evidence>
<dbReference type="Proteomes" id="UP000002620">
    <property type="component" value="Chromosome"/>
</dbReference>
<name>C9R9M5_AMMDK</name>
<dbReference type="AlphaFoldDB" id="C9R9M5"/>
<dbReference type="CDD" id="cd00782">
    <property type="entry name" value="MutL_Trans"/>
    <property type="match status" value="1"/>
</dbReference>
<dbReference type="NCBIfam" id="TIGR00585">
    <property type="entry name" value="mutl"/>
    <property type="match status" value="1"/>
</dbReference>
<dbReference type="EMBL" id="CP001785">
    <property type="protein sequence ID" value="ACX53004.1"/>
    <property type="molecule type" value="Genomic_DNA"/>
</dbReference>
<evidence type="ECO:0000256" key="1">
    <source>
        <dbReference type="ARBA" id="ARBA00006082"/>
    </source>
</evidence>
<dbReference type="SUPFAM" id="SSF55874">
    <property type="entry name" value="ATPase domain of HSP90 chaperone/DNA topoisomerase II/histidine kinase"/>
    <property type="match status" value="1"/>
</dbReference>
<dbReference type="Gene3D" id="3.30.230.10">
    <property type="match status" value="1"/>
</dbReference>
<dbReference type="Pfam" id="PF01119">
    <property type="entry name" value="DNA_mis_repair"/>
    <property type="match status" value="1"/>
</dbReference>
<dbReference type="RefSeq" id="WP_015739881.1">
    <property type="nucleotide sequence ID" value="NC_013385.1"/>
</dbReference>
<dbReference type="InterPro" id="IPR002099">
    <property type="entry name" value="MutL/Mlh/PMS"/>
</dbReference>
<dbReference type="GO" id="GO:0032300">
    <property type="term" value="C:mismatch repair complex"/>
    <property type="evidence" value="ECO:0007669"/>
    <property type="project" value="InterPro"/>
</dbReference>
<dbReference type="InterPro" id="IPR036890">
    <property type="entry name" value="HATPase_C_sf"/>
</dbReference>
<comment type="function">
    <text evidence="4">This protein is involved in the repair of mismatches in DNA. It is required for dam-dependent methyl-directed DNA mismatch repair. May act as a 'molecular matchmaker', a protein that promotes the formation of a stable complex between two or more DNA-binding proteins in an ATP-dependent manner without itself being part of a final effector complex.</text>
</comment>
<dbReference type="eggNOG" id="COG0323">
    <property type="taxonomic scope" value="Bacteria"/>
</dbReference>
<dbReference type="GO" id="GO:0140664">
    <property type="term" value="F:ATP-dependent DNA damage sensor activity"/>
    <property type="evidence" value="ECO:0007669"/>
    <property type="project" value="InterPro"/>
</dbReference>
<evidence type="ECO:0000256" key="2">
    <source>
        <dbReference type="ARBA" id="ARBA00022763"/>
    </source>
</evidence>
<dbReference type="GO" id="GO:0016887">
    <property type="term" value="F:ATP hydrolysis activity"/>
    <property type="evidence" value="ECO:0007669"/>
    <property type="project" value="InterPro"/>
</dbReference>
<dbReference type="HOGENOM" id="CLU_004131_4_2_9"/>
<dbReference type="PROSITE" id="PS00058">
    <property type="entry name" value="DNA_MISMATCH_REPAIR_1"/>
    <property type="match status" value="1"/>
</dbReference>
<reference evidence="7 8" key="1">
    <citation type="submission" date="2009-10" db="EMBL/GenBank/DDBJ databases">
        <title>Complete sequence of chromosome of Ammonifex degensii KC4.</title>
        <authorList>
            <consortium name="US DOE Joint Genome Institute"/>
            <person name="Kerfeld C."/>
            <person name="Goodner B."/>
            <person name="Huber H."/>
            <person name="Stetter K."/>
            <person name="Lucas S."/>
            <person name="Copeland A."/>
            <person name="Lapidus A."/>
            <person name="Glavina del Rio T."/>
            <person name="Dalin E."/>
            <person name="Tice H."/>
            <person name="Bruce D."/>
            <person name="Goodwin L."/>
            <person name="Pitluck S."/>
            <person name="Saunders E."/>
            <person name="Brettin T."/>
            <person name="Detter J.C."/>
            <person name="Han C."/>
            <person name="Larimer F."/>
            <person name="Land M."/>
            <person name="Hauser L."/>
            <person name="Kyrpides N."/>
            <person name="Ovchinnikova G."/>
            <person name="Richardson P."/>
        </authorList>
    </citation>
    <scope>NUCLEOTIDE SEQUENCE [LARGE SCALE GENOMIC DNA]</scope>
    <source>
        <strain evidence="8">DSM 10501 / KC4</strain>
    </source>
</reference>
<dbReference type="InterPro" id="IPR042121">
    <property type="entry name" value="MutL_C_regsub"/>
</dbReference>
<feature type="domain" description="MutL C-terminal dimerisation" evidence="5">
    <location>
        <begin position="381"/>
        <end position="517"/>
    </location>
</feature>
<dbReference type="Pfam" id="PF08676">
    <property type="entry name" value="MutL_C"/>
    <property type="match status" value="1"/>
</dbReference>
<dbReference type="InterPro" id="IPR014790">
    <property type="entry name" value="MutL_C"/>
</dbReference>
<sequence length="560" mass="61386">MGKIKVLDPDTVSLVAAGEVVERPASVVKELVENALDAQARRITVRVEKDFGPITVVDDGCGIPADEVLLAFSRHATSKISTARDLENITTLGFRGEALPSIAAVSRLTMKTREPGAEEGVLVEIAGGEVLRKETVGAPPGTQVVVRDLFYNVPARRKFLSSWRAESSHIVDLLEHLALAWPEVSFSFWLAGREVFHTPGTGLLPALTAIYGAEVTSTLLPLEAGKGELKVSGFLGKPELARGHRRHQVIVVNRRLVKHYGLAQAIAEAFGSLLPAGKYPFFVLFLELPPRMVDVNVHPQKTVVRFANEGEVLALCREAVKRALFGERRPMAKALPSPPPRSWDEALRELRFSVKEVASTADRVAESSPAYLFSFLPQLTYLGFLPPVYILAQGPEGLYVVDQHAAHERILFEKYAEAVENQGVPSQGLVSPVPVNLRGREWEEIAPHIARFGFVLEPFGRGTALLRAIPADLEVAAACLLLEELLTSWEEIPVPRREREVLALMACHGAVRAGDTLPPPLAQELLNQLAACREPTVCPHGRPTFFSLSYQELEKRLGRS</sequence>
<dbReference type="GO" id="GO:0005524">
    <property type="term" value="F:ATP binding"/>
    <property type="evidence" value="ECO:0007669"/>
    <property type="project" value="InterPro"/>
</dbReference>
<dbReference type="GO" id="GO:0006298">
    <property type="term" value="P:mismatch repair"/>
    <property type="evidence" value="ECO:0007669"/>
    <property type="project" value="UniProtKB-UniRule"/>
</dbReference>
<dbReference type="InterPro" id="IPR014762">
    <property type="entry name" value="DNA_mismatch_repair_CS"/>
</dbReference>
<protein>
    <recommendedName>
        <fullName evidence="4">DNA mismatch repair protein MutL</fullName>
    </recommendedName>
</protein>
<dbReference type="STRING" id="429009.Adeg_1924"/>
<dbReference type="InterPro" id="IPR020667">
    <property type="entry name" value="DNA_mismatch_repair_MutL"/>
</dbReference>
<dbReference type="FunFam" id="3.30.565.10:FF:000003">
    <property type="entry name" value="DNA mismatch repair endonuclease MutL"/>
    <property type="match status" value="1"/>
</dbReference>
<dbReference type="InterPro" id="IPR013507">
    <property type="entry name" value="DNA_mismatch_S5_2-like"/>
</dbReference>
<evidence type="ECO:0000313" key="8">
    <source>
        <dbReference type="Proteomes" id="UP000002620"/>
    </source>
</evidence>
<comment type="similarity">
    <text evidence="1 4">Belongs to the DNA mismatch repair MutL/HexB family.</text>
</comment>
<dbReference type="InterPro" id="IPR038973">
    <property type="entry name" value="MutL/Mlh/Pms-like"/>
</dbReference>
<dbReference type="OrthoDB" id="9763467at2"/>
<keyword evidence="3 4" id="KW-0234">DNA repair</keyword>
<evidence type="ECO:0000259" key="6">
    <source>
        <dbReference type="SMART" id="SM01340"/>
    </source>
</evidence>
<dbReference type="PANTHER" id="PTHR10073">
    <property type="entry name" value="DNA MISMATCH REPAIR PROTEIN MLH, PMS, MUTL"/>
    <property type="match status" value="1"/>
</dbReference>
<dbReference type="InterPro" id="IPR042120">
    <property type="entry name" value="MutL_C_dimsub"/>
</dbReference>
<dbReference type="SUPFAM" id="SSF118116">
    <property type="entry name" value="DNA mismatch repair protein MutL"/>
    <property type="match status" value="1"/>
</dbReference>
<dbReference type="HAMAP" id="MF_00149">
    <property type="entry name" value="DNA_mis_repair"/>
    <property type="match status" value="1"/>
</dbReference>
<evidence type="ECO:0000256" key="3">
    <source>
        <dbReference type="ARBA" id="ARBA00023204"/>
    </source>
</evidence>
<dbReference type="Gene3D" id="3.30.1540.20">
    <property type="entry name" value="MutL, C-terminal domain, dimerisation subdomain"/>
    <property type="match status" value="1"/>
</dbReference>
<dbReference type="Gene3D" id="3.30.565.10">
    <property type="entry name" value="Histidine kinase-like ATPase, C-terminal domain"/>
    <property type="match status" value="1"/>
</dbReference>
<dbReference type="InterPro" id="IPR014721">
    <property type="entry name" value="Ribsml_uS5_D2-typ_fold_subgr"/>
</dbReference>
<dbReference type="Pfam" id="PF13589">
    <property type="entry name" value="HATPase_c_3"/>
    <property type="match status" value="1"/>
</dbReference>
<dbReference type="Gene3D" id="3.30.1370.100">
    <property type="entry name" value="MutL, C-terminal domain, regulatory subdomain"/>
    <property type="match status" value="1"/>
</dbReference>
<dbReference type="InterPro" id="IPR037198">
    <property type="entry name" value="MutL_C_sf"/>
</dbReference>
<organism evidence="7 8">
    <name type="scientific">Ammonifex degensii (strain DSM 10501 / KC4)</name>
    <dbReference type="NCBI Taxonomy" id="429009"/>
    <lineage>
        <taxon>Bacteria</taxon>
        <taxon>Bacillati</taxon>
        <taxon>Bacillota</taxon>
        <taxon>Clostridia</taxon>
        <taxon>Thermoanaerobacterales</taxon>
        <taxon>Thermoanaerobacteraceae</taxon>
        <taxon>Ammonifex</taxon>
    </lineage>
</organism>
<dbReference type="SMART" id="SM00853">
    <property type="entry name" value="MutL_C"/>
    <property type="match status" value="1"/>
</dbReference>
<proteinExistence type="inferred from homology"/>
<dbReference type="KEGG" id="adg:Adeg_1924"/>
<dbReference type="GO" id="GO:0030983">
    <property type="term" value="F:mismatched DNA binding"/>
    <property type="evidence" value="ECO:0007669"/>
    <property type="project" value="InterPro"/>
</dbReference>
<dbReference type="SMART" id="SM01340">
    <property type="entry name" value="DNA_mis_repair"/>
    <property type="match status" value="1"/>
</dbReference>
<accession>C9R9M5</accession>
<evidence type="ECO:0000313" key="7">
    <source>
        <dbReference type="EMBL" id="ACX53004.1"/>
    </source>
</evidence>
<keyword evidence="2 4" id="KW-0227">DNA damage</keyword>
<evidence type="ECO:0000259" key="5">
    <source>
        <dbReference type="SMART" id="SM00853"/>
    </source>
</evidence>
<dbReference type="PANTHER" id="PTHR10073:SF12">
    <property type="entry name" value="DNA MISMATCH REPAIR PROTEIN MLH1"/>
    <property type="match status" value="1"/>
</dbReference>
<dbReference type="InterPro" id="IPR020568">
    <property type="entry name" value="Ribosomal_Su5_D2-typ_SF"/>
</dbReference>
<feature type="domain" description="DNA mismatch repair protein S5" evidence="6">
    <location>
        <begin position="207"/>
        <end position="325"/>
    </location>
</feature>
<gene>
    <name evidence="4" type="primary">mutL</name>
    <name evidence="7" type="ordered locus">Adeg_1924</name>
</gene>
<dbReference type="CDD" id="cd16926">
    <property type="entry name" value="HATPase_MutL-MLH-PMS-like"/>
    <property type="match status" value="1"/>
</dbReference>
<dbReference type="SUPFAM" id="SSF54211">
    <property type="entry name" value="Ribosomal protein S5 domain 2-like"/>
    <property type="match status" value="1"/>
</dbReference>
<keyword evidence="8" id="KW-1185">Reference proteome</keyword>